<dbReference type="RefSeq" id="WP_202989733.1">
    <property type="nucleotide sequence ID" value="NZ_JAENHO010000001.1"/>
</dbReference>
<protein>
    <submittedName>
        <fullName evidence="2">Uncharacterized protein</fullName>
    </submittedName>
</protein>
<sequence length="90" mass="9924">MSGNLENDPLARAVLRHLADSRGKDDAMGSFARTVLSGEATLREAAANPWHAQGLANGFAAAQRQRDEMTPEQRSAYEEQARRLAEENDR</sequence>
<evidence type="ECO:0000256" key="1">
    <source>
        <dbReference type="SAM" id="MobiDB-lite"/>
    </source>
</evidence>
<reference evidence="2 3" key="1">
    <citation type="submission" date="2021-01" db="EMBL/GenBank/DDBJ databases">
        <title>Actinoplanes sp. nov. LDG1-01 isolated from lichen.</title>
        <authorList>
            <person name="Saeng-In P."/>
            <person name="Phongsopitanun W."/>
            <person name="Kanchanasin P."/>
            <person name="Yuki M."/>
            <person name="Kudo T."/>
            <person name="Ohkuma M."/>
            <person name="Tanasupawat S."/>
        </authorList>
    </citation>
    <scope>NUCLEOTIDE SEQUENCE [LARGE SCALE GENOMIC DNA]</scope>
    <source>
        <strain evidence="2 3">LDG1-01</strain>
    </source>
</reference>
<accession>A0ABS1VFA3</accession>
<dbReference type="Proteomes" id="UP000598996">
    <property type="component" value="Unassembled WGS sequence"/>
</dbReference>
<feature type="compositionally biased region" description="Basic and acidic residues" evidence="1">
    <location>
        <begin position="64"/>
        <end position="90"/>
    </location>
</feature>
<organism evidence="2 3">
    <name type="scientific">Paractinoplanes lichenicola</name>
    <dbReference type="NCBI Taxonomy" id="2802976"/>
    <lineage>
        <taxon>Bacteria</taxon>
        <taxon>Bacillati</taxon>
        <taxon>Actinomycetota</taxon>
        <taxon>Actinomycetes</taxon>
        <taxon>Micromonosporales</taxon>
        <taxon>Micromonosporaceae</taxon>
        <taxon>Paractinoplanes</taxon>
    </lineage>
</organism>
<dbReference type="EMBL" id="JAENHO010000001">
    <property type="protein sequence ID" value="MBL7253374.1"/>
    <property type="molecule type" value="Genomic_DNA"/>
</dbReference>
<feature type="region of interest" description="Disordered" evidence="1">
    <location>
        <begin position="61"/>
        <end position="90"/>
    </location>
</feature>
<comment type="caution">
    <text evidence="2">The sequence shown here is derived from an EMBL/GenBank/DDBJ whole genome shotgun (WGS) entry which is preliminary data.</text>
</comment>
<keyword evidence="3" id="KW-1185">Reference proteome</keyword>
<name>A0ABS1VFA3_9ACTN</name>
<gene>
    <name evidence="2" type="ORF">JKJ07_03530</name>
</gene>
<proteinExistence type="predicted"/>
<evidence type="ECO:0000313" key="3">
    <source>
        <dbReference type="Proteomes" id="UP000598996"/>
    </source>
</evidence>
<evidence type="ECO:0000313" key="2">
    <source>
        <dbReference type="EMBL" id="MBL7253374.1"/>
    </source>
</evidence>